<organism evidence="2 4">
    <name type="scientific">Lederbergia galactosidilytica</name>
    <dbReference type="NCBI Taxonomy" id="217031"/>
    <lineage>
        <taxon>Bacteria</taxon>
        <taxon>Bacillati</taxon>
        <taxon>Bacillota</taxon>
        <taxon>Bacilli</taxon>
        <taxon>Bacillales</taxon>
        <taxon>Bacillaceae</taxon>
        <taxon>Lederbergia</taxon>
    </lineage>
</organism>
<sequence>MIEIHNEKLKNIPFLHVIKNEYHDLARPLVFFIHGFTSAKEHNLHFAYLLAEKGFRVILPDVQFHGERNNGQNSKEMMFQFWRMVVQTISEIEELKNELVNKELAEPEKIGLVGTSMGGIITFGALTQYKWIKAAVSLMGSPNYEMLARGQITQLKKSGIKLPFSDEELEHEFAALRPFDLSASSEKLAQRPLLIWHGKQDPIVPFQPTYNFYEKVKEAYSQSPANLHFIVDEKAGHKVSREALLETVSWFEDHLSIQHDTAINV</sequence>
<accession>A0A0Q9YGG1</accession>
<reference evidence="2 4" key="2">
    <citation type="submission" date="2015-06" db="EMBL/GenBank/DDBJ databases">
        <title>Genome sequencing project of Bacillus galactosidilyticus PL133.</title>
        <authorList>
            <person name="Gaiero J."/>
            <person name="Nicol R."/>
            <person name="Habash M."/>
        </authorList>
    </citation>
    <scope>NUCLEOTIDE SEQUENCE [LARGE SCALE GENOMIC DNA]</scope>
    <source>
        <strain evidence="2 4">PL133</strain>
    </source>
</reference>
<feature type="domain" description="Peptidase S9 prolyl oligopeptidase catalytic" evidence="1">
    <location>
        <begin position="47"/>
        <end position="255"/>
    </location>
</feature>
<reference evidence="3 5" key="1">
    <citation type="submission" date="2015-05" db="EMBL/GenBank/DDBJ databases">
        <title>Comparison of genome.</title>
        <authorList>
            <person name="Zheng Z."/>
            <person name="Sun M."/>
        </authorList>
    </citation>
    <scope>NUCLEOTIDE SEQUENCE [LARGE SCALE GENOMIC DNA]</scope>
    <source>
        <strain evidence="3 5">G25-74</strain>
    </source>
</reference>
<dbReference type="Proteomes" id="UP000053881">
    <property type="component" value="Unassembled WGS sequence"/>
</dbReference>
<dbReference type="GO" id="GO:0006508">
    <property type="term" value="P:proteolysis"/>
    <property type="evidence" value="ECO:0007669"/>
    <property type="project" value="InterPro"/>
</dbReference>
<keyword evidence="5" id="KW-1185">Reference proteome</keyword>
<dbReference type="Pfam" id="PF00326">
    <property type="entry name" value="Peptidase_S9"/>
    <property type="match status" value="1"/>
</dbReference>
<dbReference type="SUPFAM" id="SSF53474">
    <property type="entry name" value="alpha/beta-Hydrolases"/>
    <property type="match status" value="1"/>
</dbReference>
<dbReference type="GO" id="GO:0008236">
    <property type="term" value="F:serine-type peptidase activity"/>
    <property type="evidence" value="ECO:0007669"/>
    <property type="project" value="InterPro"/>
</dbReference>
<dbReference type="OrthoDB" id="31158at2"/>
<gene>
    <name evidence="3" type="ORF">ABB05_18750</name>
    <name evidence="2" type="ORF">ACA29_04460</name>
</gene>
<proteinExistence type="predicted"/>
<dbReference type="Gene3D" id="3.40.50.1820">
    <property type="entry name" value="alpha/beta hydrolase"/>
    <property type="match status" value="1"/>
</dbReference>
<dbReference type="PANTHER" id="PTHR47381">
    <property type="entry name" value="ALPHA/BETA-HYDROLASES SUPERFAMILY PROTEIN"/>
    <property type="match status" value="1"/>
</dbReference>
<protein>
    <submittedName>
        <fullName evidence="2">Esterase</fullName>
    </submittedName>
</protein>
<evidence type="ECO:0000313" key="3">
    <source>
        <dbReference type="EMBL" id="OAK67740.1"/>
    </source>
</evidence>
<comment type="caution">
    <text evidence="2">The sequence shown here is derived from an EMBL/GenBank/DDBJ whole genome shotgun (WGS) entry which is preliminary data.</text>
</comment>
<dbReference type="EMBL" id="LGPB01000036">
    <property type="protein sequence ID" value="KRG16714.1"/>
    <property type="molecule type" value="Genomic_DNA"/>
</dbReference>
<name>A0A0Q9YGG1_9BACI</name>
<evidence type="ECO:0000313" key="4">
    <source>
        <dbReference type="Proteomes" id="UP000053881"/>
    </source>
</evidence>
<dbReference type="InterPro" id="IPR029058">
    <property type="entry name" value="AB_hydrolase_fold"/>
</dbReference>
<dbReference type="STRING" id="217031.ABB05_18750"/>
<dbReference type="AlphaFoldDB" id="A0A0Q9YGG1"/>
<evidence type="ECO:0000259" key="1">
    <source>
        <dbReference type="Pfam" id="PF00326"/>
    </source>
</evidence>
<dbReference type="PANTHER" id="PTHR47381:SF3">
    <property type="entry name" value="ALPHA_BETA-HYDROLASES SUPERFAMILY PROTEIN"/>
    <property type="match status" value="1"/>
</dbReference>
<dbReference type="Proteomes" id="UP000077881">
    <property type="component" value="Unassembled WGS sequence"/>
</dbReference>
<dbReference type="PATRIC" id="fig|217031.4.peg.1495"/>
<evidence type="ECO:0000313" key="2">
    <source>
        <dbReference type="EMBL" id="KRG16714.1"/>
    </source>
</evidence>
<dbReference type="InterPro" id="IPR001375">
    <property type="entry name" value="Peptidase_S9_cat"/>
</dbReference>
<evidence type="ECO:0000313" key="5">
    <source>
        <dbReference type="Proteomes" id="UP000077881"/>
    </source>
</evidence>
<dbReference type="EMBL" id="LDJR01000059">
    <property type="protein sequence ID" value="OAK67740.1"/>
    <property type="molecule type" value="Genomic_DNA"/>
</dbReference>
<dbReference type="RefSeq" id="WP_057981557.1">
    <property type="nucleotide sequence ID" value="NZ_JAGGKH010000011.1"/>
</dbReference>